<evidence type="ECO:0000313" key="20">
    <source>
        <dbReference type="Proteomes" id="UP000215383"/>
    </source>
</evidence>
<evidence type="ECO:0000256" key="3">
    <source>
        <dbReference type="ARBA" id="ARBA00008375"/>
    </source>
</evidence>
<keyword evidence="10 16" id="KW-0012">Acyltransferase</keyword>
<organism evidence="19 20">
    <name type="scientific">Megamonas hypermegale</name>
    <dbReference type="NCBI Taxonomy" id="158847"/>
    <lineage>
        <taxon>Bacteria</taxon>
        <taxon>Bacillati</taxon>
        <taxon>Bacillota</taxon>
        <taxon>Negativicutes</taxon>
        <taxon>Selenomonadales</taxon>
        <taxon>Selenomonadaceae</taxon>
        <taxon>Megamonas</taxon>
    </lineage>
</organism>
<evidence type="ECO:0000256" key="13">
    <source>
        <dbReference type="PIRSR" id="PIRSR000379-1"/>
    </source>
</evidence>
<feature type="active site" description="Cysteine radical intermediate" evidence="13">
    <location>
        <position position="413"/>
    </location>
</feature>
<evidence type="ECO:0000256" key="7">
    <source>
        <dbReference type="ARBA" id="ARBA00022526"/>
    </source>
</evidence>
<dbReference type="GO" id="GO:0008861">
    <property type="term" value="F:formate C-acetyltransferase activity"/>
    <property type="evidence" value="ECO:0007669"/>
    <property type="project" value="UniProtKB-UniRule"/>
</dbReference>
<dbReference type="InterPro" id="IPR004184">
    <property type="entry name" value="PFL_dom"/>
</dbReference>
<evidence type="ECO:0000256" key="9">
    <source>
        <dbReference type="ARBA" id="ARBA00022818"/>
    </source>
</evidence>
<evidence type="ECO:0000256" key="11">
    <source>
        <dbReference type="ARBA" id="ARBA00031063"/>
    </source>
</evidence>
<dbReference type="PIRSF" id="PIRSF000379">
    <property type="entry name" value="For_Ac_trans_1"/>
    <property type="match status" value="1"/>
</dbReference>
<dbReference type="NCBIfam" id="TIGR01255">
    <property type="entry name" value="pyr_form_ly_1"/>
    <property type="match status" value="1"/>
</dbReference>
<protein>
    <recommendedName>
        <fullName evidence="5 16">Formate acetyltransferase</fullName>
        <ecNumber evidence="4 16">2.3.1.54</ecNumber>
    </recommendedName>
    <alternativeName>
        <fullName evidence="11 16">Pyruvate formate-lyase</fullName>
    </alternativeName>
</protein>
<keyword evidence="16" id="KW-0119">Carbohydrate metabolism</keyword>
<name>A0A239TQ88_9FIRM</name>
<evidence type="ECO:0000259" key="17">
    <source>
        <dbReference type="PROSITE" id="PS51149"/>
    </source>
</evidence>
<comment type="similarity">
    <text evidence="3 16">Belongs to the glycyl radical enzyme (GRE) family. PFL subfamily.</text>
</comment>
<dbReference type="InterPro" id="IPR019777">
    <property type="entry name" value="Form_AcTrfase_GR_CS"/>
</dbReference>
<evidence type="ECO:0000256" key="14">
    <source>
        <dbReference type="PIRSR" id="PIRSR000379-2"/>
    </source>
</evidence>
<keyword evidence="9 14" id="KW-0556">Organic radical</keyword>
<dbReference type="Gene3D" id="3.20.70.20">
    <property type="match status" value="1"/>
</dbReference>
<dbReference type="EMBL" id="LT906446">
    <property type="protein sequence ID" value="SNU99876.1"/>
    <property type="molecule type" value="Genomic_DNA"/>
</dbReference>
<keyword evidence="8 16" id="KW-0808">Transferase</keyword>
<gene>
    <name evidence="19" type="primary">pflB</name>
    <name evidence="19" type="ORF">SAMEA4364220_01200</name>
</gene>
<feature type="domain" description="PFL" evidence="18">
    <location>
        <begin position="1"/>
        <end position="618"/>
    </location>
</feature>
<evidence type="ECO:0000259" key="18">
    <source>
        <dbReference type="PROSITE" id="PS51554"/>
    </source>
</evidence>
<dbReference type="GO" id="GO:0005829">
    <property type="term" value="C:cytosol"/>
    <property type="evidence" value="ECO:0007669"/>
    <property type="project" value="TreeGrafter"/>
</dbReference>
<dbReference type="InterPro" id="IPR001150">
    <property type="entry name" value="Gly_radical"/>
</dbReference>
<dbReference type="Pfam" id="PF02901">
    <property type="entry name" value="PFL-like"/>
    <property type="match status" value="1"/>
</dbReference>
<dbReference type="SUPFAM" id="SSF51998">
    <property type="entry name" value="PFL-like glycyl radical enzymes"/>
    <property type="match status" value="1"/>
</dbReference>
<comment type="catalytic activity">
    <reaction evidence="12 16">
        <text>formate + acetyl-CoA = pyruvate + CoA</text>
        <dbReference type="Rhea" id="RHEA:11844"/>
        <dbReference type="ChEBI" id="CHEBI:15361"/>
        <dbReference type="ChEBI" id="CHEBI:15740"/>
        <dbReference type="ChEBI" id="CHEBI:57287"/>
        <dbReference type="ChEBI" id="CHEBI:57288"/>
        <dbReference type="EC" id="2.3.1.54"/>
    </reaction>
</comment>
<dbReference type="Pfam" id="PF01228">
    <property type="entry name" value="Gly_radical"/>
    <property type="match status" value="1"/>
</dbReference>
<evidence type="ECO:0000256" key="8">
    <source>
        <dbReference type="ARBA" id="ARBA00022679"/>
    </source>
</evidence>
<evidence type="ECO:0000256" key="1">
    <source>
        <dbReference type="ARBA" id="ARBA00004496"/>
    </source>
</evidence>
<dbReference type="RefSeq" id="WP_027890104.1">
    <property type="nucleotide sequence ID" value="NZ_CALXYH010000013.1"/>
</dbReference>
<feature type="domain" description="Glycine radical" evidence="17">
    <location>
        <begin position="625"/>
        <end position="750"/>
    </location>
</feature>
<keyword evidence="7 16" id="KW-0313">Glucose metabolism</keyword>
<feature type="modified residue" description="Glycine radical" evidence="14 15">
    <location>
        <position position="725"/>
    </location>
</feature>
<dbReference type="GeneID" id="78507204"/>
<dbReference type="PANTHER" id="PTHR30191">
    <property type="entry name" value="FORMATE ACETYLTRANSFERASE"/>
    <property type="match status" value="1"/>
</dbReference>
<dbReference type="PROSITE" id="PS51149">
    <property type="entry name" value="GLY_RADICAL_2"/>
    <property type="match status" value="1"/>
</dbReference>
<dbReference type="UniPathway" id="UPA00920">
    <property type="reaction ID" value="UER00891"/>
</dbReference>
<comment type="pathway">
    <text evidence="2 16">Fermentation; pyruvate fermentation; formate from pyruvate: step 1/1.</text>
</comment>
<dbReference type="GO" id="GO:0006006">
    <property type="term" value="P:glucose metabolic process"/>
    <property type="evidence" value="ECO:0007669"/>
    <property type="project" value="UniProtKB-UniRule"/>
</dbReference>
<evidence type="ECO:0000256" key="4">
    <source>
        <dbReference type="ARBA" id="ARBA00013214"/>
    </source>
</evidence>
<evidence type="ECO:0000313" key="19">
    <source>
        <dbReference type="EMBL" id="SNU99876.1"/>
    </source>
</evidence>
<dbReference type="AlphaFoldDB" id="A0A239TQ88"/>
<evidence type="ECO:0000256" key="12">
    <source>
        <dbReference type="ARBA" id="ARBA00049029"/>
    </source>
</evidence>
<dbReference type="InterPro" id="IPR050244">
    <property type="entry name" value="Auton_GlycylRad_Cofactor"/>
</dbReference>
<dbReference type="Proteomes" id="UP000215383">
    <property type="component" value="Chromosome 1"/>
</dbReference>
<reference evidence="19 20" key="1">
    <citation type="submission" date="2017-06" db="EMBL/GenBank/DDBJ databases">
        <authorList>
            <consortium name="Pathogen Informatics"/>
        </authorList>
    </citation>
    <scope>NUCLEOTIDE SEQUENCE [LARGE SCALE GENOMIC DNA]</scope>
    <source>
        <strain evidence="19 20">NCTC10570</strain>
    </source>
</reference>
<evidence type="ECO:0000256" key="2">
    <source>
        <dbReference type="ARBA" id="ARBA00004809"/>
    </source>
</evidence>
<evidence type="ECO:0000256" key="10">
    <source>
        <dbReference type="ARBA" id="ARBA00023315"/>
    </source>
</evidence>
<feature type="active site" description="S-acetylcysteine intermediate" evidence="13">
    <location>
        <position position="412"/>
    </location>
</feature>
<proteinExistence type="inferred from homology"/>
<sequence length="750" mass="84811">MVEKKEWEGFSGRLWKEEINVRQFIQDNYTPYDGDESFLAGSTPATDKLWSVLQGLQKEERKKNGVLDMETEIASDITAYEAGYIDESLKDLEQVVGLQTDKPLKRAFLPNGGIKMAVQACETYGYKVNPKLKEIFTKYRKTHNTAVFDAYTPEMMKVRHNKILTGLPDTYGRGRIVGDYRRVALYGIDFLIEEKLNDKMHCGDGTMTDDVIRLREEIAEQIKCLKQMKEMAQSYGYDISQPAKNAKEAIQWLYFGYLAAIKTQNGAAMSIGRVSTFLDIYFERDLKNGVLTELQAQELVDHFTMKLRMVKFARIPSYNELFSGDPVWATLDVAGTGVDGRSFVTKTDFRFLHTLENMGPSPEPNLTVLYSSRLPEPFKDYAARISIKTSSVQYENDDVMKPIWGDDYAICCCVSATQTGKEMQFFGARANLAKCLLYAINGGVDERTGQQVGPAYRPITSEYLDYDEVIAKYDEMMDWLVGIYVNTLNLIQYMHDKYFYEASQLALMDTDLKRTFATGIAGFSHVVDSLSAIKYAKVKVIRDENGISKDFEIEGDFPRYGNDDDRADEIAVWLLKTFMTKLKKHHTYRNSEPTTSILTITSNVVYGKVTGAMPDGRPAGVPLSPGANPSYGAEQNGLLASLNSLTKLPYEWALDGISNTQTINPGALGNNEDERVKNLVQVMDGYFDQGAHHLNVNVFGKEKLIDAMEHPEKEEYANFTIRVSGYAVKFIDLTREQQLDVIARTCHEHL</sequence>
<dbReference type="PROSITE" id="PS51554">
    <property type="entry name" value="PFL"/>
    <property type="match status" value="1"/>
</dbReference>
<comment type="subunit">
    <text evidence="16">Homodimer.</text>
</comment>
<evidence type="ECO:0000256" key="5">
    <source>
        <dbReference type="ARBA" id="ARBA00013897"/>
    </source>
</evidence>
<keyword evidence="20" id="KW-1185">Reference proteome</keyword>
<dbReference type="InterPro" id="IPR005949">
    <property type="entry name" value="Form_AcTrfase"/>
</dbReference>
<dbReference type="CDD" id="cd01678">
    <property type="entry name" value="PFL1"/>
    <property type="match status" value="1"/>
</dbReference>
<dbReference type="EC" id="2.3.1.54" evidence="4 16"/>
<comment type="subcellular location">
    <subcellularLocation>
        <location evidence="1 16">Cytoplasm</location>
    </subcellularLocation>
</comment>
<accession>A0A239TQ88</accession>
<dbReference type="PROSITE" id="PS00850">
    <property type="entry name" value="GLY_RADICAL_1"/>
    <property type="match status" value="1"/>
</dbReference>
<dbReference type="PANTHER" id="PTHR30191:SF8">
    <property type="entry name" value="FORMATE ACETYLTRANSFERASE"/>
    <property type="match status" value="1"/>
</dbReference>
<dbReference type="eggNOG" id="COG1882">
    <property type="taxonomic scope" value="Bacteria"/>
</dbReference>
<evidence type="ECO:0000256" key="6">
    <source>
        <dbReference type="ARBA" id="ARBA00022490"/>
    </source>
</evidence>
<evidence type="ECO:0000256" key="16">
    <source>
        <dbReference type="RuleBase" id="RU368075"/>
    </source>
</evidence>
<keyword evidence="6 16" id="KW-0963">Cytoplasm</keyword>
<evidence type="ECO:0000256" key="15">
    <source>
        <dbReference type="PROSITE-ProRule" id="PRU00493"/>
    </source>
</evidence>